<evidence type="ECO:0000313" key="1">
    <source>
        <dbReference type="EMBL" id="KAF8471406.1"/>
    </source>
</evidence>
<dbReference type="AlphaFoldDB" id="A0A9P5JZR3"/>
<protein>
    <submittedName>
        <fullName evidence="1">Uncharacterized protein</fullName>
    </submittedName>
</protein>
<comment type="caution">
    <text evidence="1">The sequence shown here is derived from an EMBL/GenBank/DDBJ whole genome shotgun (WGS) entry which is preliminary data.</text>
</comment>
<keyword evidence="2" id="KW-1185">Reference proteome</keyword>
<gene>
    <name evidence="1" type="ORF">DFH94DRAFT_769350</name>
</gene>
<proteinExistence type="predicted"/>
<name>A0A9P5JZR3_9AGAM</name>
<evidence type="ECO:0000313" key="2">
    <source>
        <dbReference type="Proteomes" id="UP000759537"/>
    </source>
</evidence>
<reference evidence="1" key="2">
    <citation type="journal article" date="2020" name="Nat. Commun.">
        <title>Large-scale genome sequencing of mycorrhizal fungi provides insights into the early evolution of symbiotic traits.</title>
        <authorList>
            <person name="Miyauchi S."/>
            <person name="Kiss E."/>
            <person name="Kuo A."/>
            <person name="Drula E."/>
            <person name="Kohler A."/>
            <person name="Sanchez-Garcia M."/>
            <person name="Morin E."/>
            <person name="Andreopoulos B."/>
            <person name="Barry K.W."/>
            <person name="Bonito G."/>
            <person name="Buee M."/>
            <person name="Carver A."/>
            <person name="Chen C."/>
            <person name="Cichocki N."/>
            <person name="Clum A."/>
            <person name="Culley D."/>
            <person name="Crous P.W."/>
            <person name="Fauchery L."/>
            <person name="Girlanda M."/>
            <person name="Hayes R.D."/>
            <person name="Keri Z."/>
            <person name="LaButti K."/>
            <person name="Lipzen A."/>
            <person name="Lombard V."/>
            <person name="Magnuson J."/>
            <person name="Maillard F."/>
            <person name="Murat C."/>
            <person name="Nolan M."/>
            <person name="Ohm R.A."/>
            <person name="Pangilinan J."/>
            <person name="Pereira M.F."/>
            <person name="Perotto S."/>
            <person name="Peter M."/>
            <person name="Pfister S."/>
            <person name="Riley R."/>
            <person name="Sitrit Y."/>
            <person name="Stielow J.B."/>
            <person name="Szollosi G."/>
            <person name="Zifcakova L."/>
            <person name="Stursova M."/>
            <person name="Spatafora J.W."/>
            <person name="Tedersoo L."/>
            <person name="Vaario L.M."/>
            <person name="Yamada A."/>
            <person name="Yan M."/>
            <person name="Wang P."/>
            <person name="Xu J."/>
            <person name="Bruns T."/>
            <person name="Baldrian P."/>
            <person name="Vilgalys R."/>
            <person name="Dunand C."/>
            <person name="Henrissat B."/>
            <person name="Grigoriev I.V."/>
            <person name="Hibbett D."/>
            <person name="Nagy L.G."/>
            <person name="Martin F.M."/>
        </authorList>
    </citation>
    <scope>NUCLEOTIDE SEQUENCE</scope>
    <source>
        <strain evidence="1">Prilba</strain>
    </source>
</reference>
<organism evidence="1 2">
    <name type="scientific">Russula ochroleuca</name>
    <dbReference type="NCBI Taxonomy" id="152965"/>
    <lineage>
        <taxon>Eukaryota</taxon>
        <taxon>Fungi</taxon>
        <taxon>Dikarya</taxon>
        <taxon>Basidiomycota</taxon>
        <taxon>Agaricomycotina</taxon>
        <taxon>Agaricomycetes</taxon>
        <taxon>Russulales</taxon>
        <taxon>Russulaceae</taxon>
        <taxon>Russula</taxon>
    </lineage>
</organism>
<reference evidence="1" key="1">
    <citation type="submission" date="2019-10" db="EMBL/GenBank/DDBJ databases">
        <authorList>
            <consortium name="DOE Joint Genome Institute"/>
            <person name="Kuo A."/>
            <person name="Miyauchi S."/>
            <person name="Kiss E."/>
            <person name="Drula E."/>
            <person name="Kohler A."/>
            <person name="Sanchez-Garcia M."/>
            <person name="Andreopoulos B."/>
            <person name="Barry K.W."/>
            <person name="Bonito G."/>
            <person name="Buee M."/>
            <person name="Carver A."/>
            <person name="Chen C."/>
            <person name="Cichocki N."/>
            <person name="Clum A."/>
            <person name="Culley D."/>
            <person name="Crous P.W."/>
            <person name="Fauchery L."/>
            <person name="Girlanda M."/>
            <person name="Hayes R."/>
            <person name="Keri Z."/>
            <person name="LaButti K."/>
            <person name="Lipzen A."/>
            <person name="Lombard V."/>
            <person name="Magnuson J."/>
            <person name="Maillard F."/>
            <person name="Morin E."/>
            <person name="Murat C."/>
            <person name="Nolan M."/>
            <person name="Ohm R."/>
            <person name="Pangilinan J."/>
            <person name="Pereira M."/>
            <person name="Perotto S."/>
            <person name="Peter M."/>
            <person name="Riley R."/>
            <person name="Sitrit Y."/>
            <person name="Stielow B."/>
            <person name="Szollosi G."/>
            <person name="Zifcakova L."/>
            <person name="Stursova M."/>
            <person name="Spatafora J.W."/>
            <person name="Tedersoo L."/>
            <person name="Vaario L.-M."/>
            <person name="Yamada A."/>
            <person name="Yan M."/>
            <person name="Wang P."/>
            <person name="Xu J."/>
            <person name="Bruns T."/>
            <person name="Baldrian P."/>
            <person name="Vilgalys R."/>
            <person name="Henrissat B."/>
            <person name="Grigoriev I.V."/>
            <person name="Hibbett D."/>
            <person name="Nagy L.G."/>
            <person name="Martin F.M."/>
        </authorList>
    </citation>
    <scope>NUCLEOTIDE SEQUENCE</scope>
    <source>
        <strain evidence="1">Prilba</strain>
    </source>
</reference>
<sequence length="74" mass="7680">MSKAQIILSSMALLSPSVITDLNLSLVSQASSRLSLPCFSCDDGSCLFRRAVTLIAPGLCGMSSRSGLMKGATI</sequence>
<accession>A0A9P5JZR3</accession>
<dbReference type="Proteomes" id="UP000759537">
    <property type="component" value="Unassembled WGS sequence"/>
</dbReference>
<dbReference type="EMBL" id="WHVB01000023">
    <property type="protein sequence ID" value="KAF8471406.1"/>
    <property type="molecule type" value="Genomic_DNA"/>
</dbReference>